<feature type="region of interest" description="Disordered" evidence="1">
    <location>
        <begin position="399"/>
        <end position="430"/>
    </location>
</feature>
<dbReference type="AlphaFoldDB" id="A0A814BYU9"/>
<proteinExistence type="predicted"/>
<evidence type="ECO:0000256" key="1">
    <source>
        <dbReference type="SAM" id="MobiDB-lite"/>
    </source>
</evidence>
<feature type="compositionally biased region" description="Basic and acidic residues" evidence="1">
    <location>
        <begin position="34"/>
        <end position="44"/>
    </location>
</feature>
<feature type="compositionally biased region" description="Acidic residues" evidence="1">
    <location>
        <begin position="23"/>
        <end position="33"/>
    </location>
</feature>
<dbReference type="Proteomes" id="UP000663879">
    <property type="component" value="Unassembled WGS sequence"/>
</dbReference>
<feature type="region of interest" description="Disordered" evidence="1">
    <location>
        <begin position="16"/>
        <end position="44"/>
    </location>
</feature>
<evidence type="ECO:0000313" key="2">
    <source>
        <dbReference type="EMBL" id="CAF0935939.1"/>
    </source>
</evidence>
<dbReference type="OrthoDB" id="10188293at2759"/>
<comment type="caution">
    <text evidence="2">The sequence shown here is derived from an EMBL/GenBank/DDBJ whole genome shotgun (WGS) entry which is preliminary data.</text>
</comment>
<protein>
    <submittedName>
        <fullName evidence="2">Uncharacterized protein</fullName>
    </submittedName>
</protein>
<name>A0A814BYU9_9BILA</name>
<keyword evidence="3" id="KW-1185">Reference proteome</keyword>
<gene>
    <name evidence="2" type="ORF">OXX778_LOCUS13161</name>
</gene>
<accession>A0A814BYU9</accession>
<dbReference type="EMBL" id="CAJNOC010002483">
    <property type="protein sequence ID" value="CAF0935939.1"/>
    <property type="molecule type" value="Genomic_DNA"/>
</dbReference>
<organism evidence="2 3">
    <name type="scientific">Brachionus calyciflorus</name>
    <dbReference type="NCBI Taxonomy" id="104777"/>
    <lineage>
        <taxon>Eukaryota</taxon>
        <taxon>Metazoa</taxon>
        <taxon>Spiralia</taxon>
        <taxon>Gnathifera</taxon>
        <taxon>Rotifera</taxon>
        <taxon>Eurotatoria</taxon>
        <taxon>Monogononta</taxon>
        <taxon>Pseudotrocha</taxon>
        <taxon>Ploima</taxon>
        <taxon>Brachionidae</taxon>
        <taxon>Brachionus</taxon>
    </lineage>
</organism>
<sequence>MITVIPIFFDNIDVKPDDMDKQELEDEQDDDELGEKARDNDQIELPRKQDELNIISDISIANIQKSPEFSPLIEAKKPSMKLIKLNKKNKESYKLRNSVEEFLSEAPKMDKAILQAKNKFLSETLLPYPPKLEAKIDEKITDRFSEGDIEVERDKIALTLSLLDENSKNKLHFYMKILLFTKIIDEKENFMITINVEHVSGQKFETFNGVDTNLKKVRKKMYLNFLKKTKLPLPNSWSKERIESFINNLENLKDIEEVLQNNSDLNSENPSSGYKWDSENWTFEGFSAKEKRPSNLANTVINVTECGFEDNGDLYFKTFWKPHYFPGVPIDYYSPKFVYAGDMLPKQDEPIKQNEPDCRELIKACLARKSSKVRNQVEQWIEDNNFILYDESPVNFPTCDASSEKDSKHKKGRPKNKNKEDPKTSKKMRK</sequence>
<evidence type="ECO:0000313" key="3">
    <source>
        <dbReference type="Proteomes" id="UP000663879"/>
    </source>
</evidence>
<reference evidence="2" key="1">
    <citation type="submission" date="2021-02" db="EMBL/GenBank/DDBJ databases">
        <authorList>
            <person name="Nowell W R."/>
        </authorList>
    </citation>
    <scope>NUCLEOTIDE SEQUENCE</scope>
    <source>
        <strain evidence="2">Ploen Becks lab</strain>
    </source>
</reference>